<proteinExistence type="predicted"/>
<evidence type="ECO:0000256" key="1">
    <source>
        <dbReference type="SAM" id="MobiDB-lite"/>
    </source>
</evidence>
<keyword evidence="3" id="KW-1185">Reference proteome</keyword>
<feature type="compositionally biased region" description="Acidic residues" evidence="1">
    <location>
        <begin position="64"/>
        <end position="74"/>
    </location>
</feature>
<dbReference type="Proteomes" id="UP000807342">
    <property type="component" value="Unassembled WGS sequence"/>
</dbReference>
<gene>
    <name evidence="2" type="ORF">P691DRAFT_760215</name>
</gene>
<dbReference type="EMBL" id="MU151173">
    <property type="protein sequence ID" value="KAF9448118.1"/>
    <property type="molecule type" value="Genomic_DNA"/>
</dbReference>
<evidence type="ECO:0000313" key="2">
    <source>
        <dbReference type="EMBL" id="KAF9448118.1"/>
    </source>
</evidence>
<accession>A0A9P6C4C0</accession>
<organism evidence="2 3">
    <name type="scientific">Macrolepiota fuliginosa MF-IS2</name>
    <dbReference type="NCBI Taxonomy" id="1400762"/>
    <lineage>
        <taxon>Eukaryota</taxon>
        <taxon>Fungi</taxon>
        <taxon>Dikarya</taxon>
        <taxon>Basidiomycota</taxon>
        <taxon>Agaricomycotina</taxon>
        <taxon>Agaricomycetes</taxon>
        <taxon>Agaricomycetidae</taxon>
        <taxon>Agaricales</taxon>
        <taxon>Agaricineae</taxon>
        <taxon>Agaricaceae</taxon>
        <taxon>Macrolepiota</taxon>
    </lineage>
</organism>
<dbReference type="AlphaFoldDB" id="A0A9P6C4C0"/>
<reference evidence="2" key="1">
    <citation type="submission" date="2020-11" db="EMBL/GenBank/DDBJ databases">
        <authorList>
            <consortium name="DOE Joint Genome Institute"/>
            <person name="Ahrendt S."/>
            <person name="Riley R."/>
            <person name="Andreopoulos W."/>
            <person name="Labutti K."/>
            <person name="Pangilinan J."/>
            <person name="Ruiz-Duenas F.J."/>
            <person name="Barrasa J.M."/>
            <person name="Sanchez-Garcia M."/>
            <person name="Camarero S."/>
            <person name="Miyauchi S."/>
            <person name="Serrano A."/>
            <person name="Linde D."/>
            <person name="Babiker R."/>
            <person name="Drula E."/>
            <person name="Ayuso-Fernandez I."/>
            <person name="Pacheco R."/>
            <person name="Padilla G."/>
            <person name="Ferreira P."/>
            <person name="Barriuso J."/>
            <person name="Kellner H."/>
            <person name="Castanera R."/>
            <person name="Alfaro M."/>
            <person name="Ramirez L."/>
            <person name="Pisabarro A.G."/>
            <person name="Kuo A."/>
            <person name="Tritt A."/>
            <person name="Lipzen A."/>
            <person name="He G."/>
            <person name="Yan M."/>
            <person name="Ng V."/>
            <person name="Cullen D."/>
            <person name="Martin F."/>
            <person name="Rosso M.-N."/>
            <person name="Henrissat B."/>
            <person name="Hibbett D."/>
            <person name="Martinez A.T."/>
            <person name="Grigoriev I.V."/>
        </authorList>
    </citation>
    <scope>NUCLEOTIDE SEQUENCE</scope>
    <source>
        <strain evidence="2">MF-IS2</strain>
    </source>
</reference>
<sequence>MDWHCPYWRHHFNQAWIKDQAIWDASARKGVPPPSTLHGPKPTPCDRTAHPTCWGATPSLPPVNEEDEADDDDMEFGHELDYDFHNKN</sequence>
<name>A0A9P6C4C0_9AGAR</name>
<protein>
    <submittedName>
        <fullName evidence="2">Uncharacterized protein</fullName>
    </submittedName>
</protein>
<feature type="region of interest" description="Disordered" evidence="1">
    <location>
        <begin position="27"/>
        <end position="76"/>
    </location>
</feature>
<evidence type="ECO:0000313" key="3">
    <source>
        <dbReference type="Proteomes" id="UP000807342"/>
    </source>
</evidence>
<comment type="caution">
    <text evidence="2">The sequence shown here is derived from an EMBL/GenBank/DDBJ whole genome shotgun (WGS) entry which is preliminary data.</text>
</comment>